<gene>
    <name evidence="2" type="ORF">MONAX_5E009847</name>
</gene>
<feature type="region of interest" description="Disordered" evidence="1">
    <location>
        <begin position="66"/>
        <end position="95"/>
    </location>
</feature>
<proteinExistence type="predicted"/>
<dbReference type="AlphaFoldDB" id="A0A5E4D4N8"/>
<keyword evidence="3" id="KW-1185">Reference proteome</keyword>
<comment type="caution">
    <text evidence="2">The sequence shown here is derived from an EMBL/GenBank/DDBJ whole genome shotgun (WGS) entry which is preliminary data.</text>
</comment>
<feature type="compositionally biased region" description="Basic and acidic residues" evidence="1">
    <location>
        <begin position="1"/>
        <end position="12"/>
    </location>
</feature>
<accession>A0A5E4D4N8</accession>
<sequence length="239" mass="25611">MNVGRGDRDRDGAAVGARGRRPLPAHRLQPCSSLTCALGVYLETNLSLAAGVSLFPVIFILKLNKQKQTESPGGGSRPGRLSRGRRRSDASGLLGLNGQGVVKEAVPKKKKKYAVINPKVGTASLGSPSRFGHHVAPTKAARRPFGLMERAALSSQPHFLEPGLLGGFCVHWNSVLRGLPREVEPACGSLLLSPLVMSLPLRHSLWSPLPPFSCPTPPHTLTHTDTHTHTHRHTRPGTG</sequence>
<dbReference type="EMBL" id="CABDUW010002759">
    <property type="protein sequence ID" value="VTJ87929.1"/>
    <property type="molecule type" value="Genomic_DNA"/>
</dbReference>
<feature type="region of interest" description="Disordered" evidence="1">
    <location>
        <begin position="1"/>
        <end position="26"/>
    </location>
</feature>
<evidence type="ECO:0000256" key="1">
    <source>
        <dbReference type="SAM" id="MobiDB-lite"/>
    </source>
</evidence>
<protein>
    <submittedName>
        <fullName evidence="2">Uncharacterized protein</fullName>
    </submittedName>
</protein>
<evidence type="ECO:0000313" key="3">
    <source>
        <dbReference type="Proteomes" id="UP000335636"/>
    </source>
</evidence>
<reference evidence="2" key="1">
    <citation type="submission" date="2019-04" db="EMBL/GenBank/DDBJ databases">
        <authorList>
            <person name="Alioto T."/>
            <person name="Alioto T."/>
        </authorList>
    </citation>
    <scope>NUCLEOTIDE SEQUENCE [LARGE SCALE GENOMIC DNA]</scope>
</reference>
<feature type="compositionally biased region" description="Basic residues" evidence="1">
    <location>
        <begin position="229"/>
        <end position="239"/>
    </location>
</feature>
<dbReference type="Proteomes" id="UP000335636">
    <property type="component" value="Unassembled WGS sequence"/>
</dbReference>
<organism evidence="2 3">
    <name type="scientific">Marmota monax</name>
    <name type="common">Woodchuck</name>
    <dbReference type="NCBI Taxonomy" id="9995"/>
    <lineage>
        <taxon>Eukaryota</taxon>
        <taxon>Metazoa</taxon>
        <taxon>Chordata</taxon>
        <taxon>Craniata</taxon>
        <taxon>Vertebrata</taxon>
        <taxon>Euteleostomi</taxon>
        <taxon>Mammalia</taxon>
        <taxon>Eutheria</taxon>
        <taxon>Euarchontoglires</taxon>
        <taxon>Glires</taxon>
        <taxon>Rodentia</taxon>
        <taxon>Sciuromorpha</taxon>
        <taxon>Sciuridae</taxon>
        <taxon>Xerinae</taxon>
        <taxon>Marmotini</taxon>
        <taxon>Marmota</taxon>
    </lineage>
</organism>
<feature type="region of interest" description="Disordered" evidence="1">
    <location>
        <begin position="217"/>
        <end position="239"/>
    </location>
</feature>
<evidence type="ECO:0000313" key="2">
    <source>
        <dbReference type="EMBL" id="VTJ87929.1"/>
    </source>
</evidence>
<name>A0A5E4D4N8_MARMO</name>